<feature type="region of interest" description="Disordered" evidence="1">
    <location>
        <begin position="1"/>
        <end position="34"/>
    </location>
</feature>
<dbReference type="InterPro" id="IPR013033">
    <property type="entry name" value="MinC"/>
</dbReference>
<organism evidence="2 3">
    <name type="scientific">Leptolyngbya cf. ectocarpi LEGE 11479</name>
    <dbReference type="NCBI Taxonomy" id="1828722"/>
    <lineage>
        <taxon>Bacteria</taxon>
        <taxon>Bacillati</taxon>
        <taxon>Cyanobacteriota</taxon>
        <taxon>Cyanophyceae</taxon>
        <taxon>Leptolyngbyales</taxon>
        <taxon>Leptolyngbyaceae</taxon>
        <taxon>Leptolyngbya group</taxon>
        <taxon>Leptolyngbya</taxon>
    </lineage>
</organism>
<keyword evidence="3" id="KW-1185">Reference proteome</keyword>
<dbReference type="Proteomes" id="UP000615026">
    <property type="component" value="Unassembled WGS sequence"/>
</dbReference>
<dbReference type="GO" id="GO:1901891">
    <property type="term" value="P:regulation of cell septum assembly"/>
    <property type="evidence" value="ECO:0007669"/>
    <property type="project" value="InterPro"/>
</dbReference>
<dbReference type="EMBL" id="JADEXP010000204">
    <property type="protein sequence ID" value="MBE9068817.1"/>
    <property type="molecule type" value="Genomic_DNA"/>
</dbReference>
<evidence type="ECO:0000313" key="3">
    <source>
        <dbReference type="Proteomes" id="UP000615026"/>
    </source>
</evidence>
<dbReference type="AlphaFoldDB" id="A0A928ZWM6"/>
<proteinExistence type="predicted"/>
<dbReference type="InterPro" id="IPR036145">
    <property type="entry name" value="MinC_C_sf"/>
</dbReference>
<reference evidence="2" key="1">
    <citation type="submission" date="2020-10" db="EMBL/GenBank/DDBJ databases">
        <authorList>
            <person name="Castelo-Branco R."/>
            <person name="Eusebio N."/>
            <person name="Adriana R."/>
            <person name="Vieira A."/>
            <person name="Brugerolle De Fraissinette N."/>
            <person name="Rezende De Castro R."/>
            <person name="Schneider M.P."/>
            <person name="Vasconcelos V."/>
            <person name="Leao P.N."/>
        </authorList>
    </citation>
    <scope>NUCLEOTIDE SEQUENCE</scope>
    <source>
        <strain evidence="2">LEGE 11479</strain>
    </source>
</reference>
<protein>
    <submittedName>
        <fullName evidence="2">Uncharacterized protein</fullName>
    </submittedName>
</protein>
<dbReference type="GO" id="GO:0000902">
    <property type="term" value="P:cell morphogenesis"/>
    <property type="evidence" value="ECO:0007669"/>
    <property type="project" value="InterPro"/>
</dbReference>
<dbReference type="Gene3D" id="2.160.20.70">
    <property type="match status" value="1"/>
</dbReference>
<feature type="compositionally biased region" description="Polar residues" evidence="1">
    <location>
        <begin position="1"/>
        <end position="31"/>
    </location>
</feature>
<feature type="non-terminal residue" evidence="2">
    <location>
        <position position="240"/>
    </location>
</feature>
<evidence type="ECO:0000256" key="1">
    <source>
        <dbReference type="SAM" id="MobiDB-lite"/>
    </source>
</evidence>
<accession>A0A928ZWM6</accession>
<dbReference type="PANTHER" id="PTHR34108">
    <property type="entry name" value="SEPTUM SITE-DETERMINING PROTEIN MINC"/>
    <property type="match status" value="1"/>
</dbReference>
<gene>
    <name evidence="2" type="ORF">IQ260_19415</name>
</gene>
<evidence type="ECO:0000313" key="2">
    <source>
        <dbReference type="EMBL" id="MBE9068817.1"/>
    </source>
</evidence>
<name>A0A928ZWM6_LEPEC</name>
<dbReference type="InterPro" id="IPR016098">
    <property type="entry name" value="CAP/MinC_C"/>
</dbReference>
<comment type="caution">
    <text evidence="2">The sequence shown here is derived from an EMBL/GenBank/DDBJ whole genome shotgun (WGS) entry which is preliminary data.</text>
</comment>
<sequence>MIDQPQPTSPADSESPVQKVDGNTAQDSRSALSARLKTSKDVELYVFEGNNGEGENKTVPLADVTSLDLEIDPPTSDPKQQVTFKAEQGRLLLLLPPAPEKKFNATDWDELCQQITLRLNSGGRFFEPNTTVHVVARDRLLDSRQLQDIDELLKTAQLRMKRIYTQRRQTAVAAVAAGYSVEQQTTLEHLATTADQGQALAAPLYLQTTVRSGTEIRHPGSIVVLGDENPGGSLIAAGDI</sequence>
<dbReference type="PANTHER" id="PTHR34108:SF1">
    <property type="entry name" value="SEPTUM SITE-DETERMINING PROTEIN MINC"/>
    <property type="match status" value="1"/>
</dbReference>
<dbReference type="SUPFAM" id="SSF63848">
    <property type="entry name" value="Cell-division inhibitor MinC, C-terminal domain"/>
    <property type="match status" value="1"/>
</dbReference>